<protein>
    <submittedName>
        <fullName evidence="1">Uncharacterized protein</fullName>
    </submittedName>
</protein>
<gene>
    <name evidence="1" type="ORF">LX83_004889</name>
</gene>
<reference evidence="1" key="1">
    <citation type="submission" date="2022-06" db="EMBL/GenBank/DDBJ databases">
        <title>Genomic Encyclopedia of Archaeal and Bacterial Type Strains, Phase II (KMG-II): from individual species to whole genera.</title>
        <authorList>
            <person name="Goeker M."/>
        </authorList>
    </citation>
    <scope>NUCLEOTIDE SEQUENCE</scope>
    <source>
        <strain evidence="1">DSM 43935</strain>
    </source>
</reference>
<keyword evidence="2" id="KW-1185">Reference proteome</keyword>
<comment type="caution">
    <text evidence="1">The sequence shown here is derived from an EMBL/GenBank/DDBJ whole genome shotgun (WGS) entry which is preliminary data.</text>
</comment>
<dbReference type="EMBL" id="JAMTCK010000012">
    <property type="protein sequence ID" value="MCP2168015.1"/>
    <property type="molecule type" value="Genomic_DNA"/>
</dbReference>
<proteinExistence type="predicted"/>
<name>A0AAE3GID1_9PSEU</name>
<accession>A0AAE3GID1</accession>
<organism evidence="1 2">
    <name type="scientific">Goodfellowiella coeruleoviolacea</name>
    <dbReference type="NCBI Taxonomy" id="334858"/>
    <lineage>
        <taxon>Bacteria</taxon>
        <taxon>Bacillati</taxon>
        <taxon>Actinomycetota</taxon>
        <taxon>Actinomycetes</taxon>
        <taxon>Pseudonocardiales</taxon>
        <taxon>Pseudonocardiaceae</taxon>
        <taxon>Goodfellowiella</taxon>
    </lineage>
</organism>
<sequence>MGREILLDSWVKVSGSCEITCDLVGDEAQFRFVGDGSSELELIMTEAALEKFVPICADALRGMHGEQQAEQSGESAQ</sequence>
<dbReference type="AlphaFoldDB" id="A0AAE3GID1"/>
<evidence type="ECO:0000313" key="1">
    <source>
        <dbReference type="EMBL" id="MCP2168015.1"/>
    </source>
</evidence>
<evidence type="ECO:0000313" key="2">
    <source>
        <dbReference type="Proteomes" id="UP001206128"/>
    </source>
</evidence>
<dbReference type="Proteomes" id="UP001206128">
    <property type="component" value="Unassembled WGS sequence"/>
</dbReference>
<dbReference type="RefSeq" id="WP_253775461.1">
    <property type="nucleotide sequence ID" value="NZ_JAMTCK010000012.1"/>
</dbReference>